<reference evidence="1 2" key="1">
    <citation type="journal article" date="2015" name="Nature">
        <title>rRNA introns, odd ribosomes, and small enigmatic genomes across a large radiation of phyla.</title>
        <authorList>
            <person name="Brown C.T."/>
            <person name="Hug L.A."/>
            <person name="Thomas B.C."/>
            <person name="Sharon I."/>
            <person name="Castelle C.J."/>
            <person name="Singh A."/>
            <person name="Wilkins M.J."/>
            <person name="Williams K.H."/>
            <person name="Banfield J.F."/>
        </authorList>
    </citation>
    <scope>NUCLEOTIDE SEQUENCE [LARGE SCALE GENOMIC DNA]</scope>
</reference>
<protein>
    <submittedName>
        <fullName evidence="1">Uncharacterized protein</fullName>
    </submittedName>
</protein>
<sequence length="85" mass="10247">MTVNTIIKNKPYLAWYVKEPEKLSEESVLEHVLNYGNWDDVQQFIKIKGLIETTKLFNKSLKNKRTNYQPAIKSYFYRYFNNNHV</sequence>
<evidence type="ECO:0000313" key="1">
    <source>
        <dbReference type="EMBL" id="KKP67130.1"/>
    </source>
</evidence>
<name>A0A0G0DVV5_9BACT</name>
<organism evidence="1 2">
    <name type="scientific">Candidatus Roizmanbacteria bacterium GW2011_GWC2_35_12</name>
    <dbReference type="NCBI Taxonomy" id="1618485"/>
    <lineage>
        <taxon>Bacteria</taxon>
        <taxon>Candidatus Roizmaniibacteriota</taxon>
    </lineage>
</organism>
<comment type="caution">
    <text evidence="1">The sequence shown here is derived from an EMBL/GenBank/DDBJ whole genome shotgun (WGS) entry which is preliminary data.</text>
</comment>
<accession>A0A0G0DVV5</accession>
<gene>
    <name evidence="1" type="ORF">UR63_C0020G0002</name>
</gene>
<dbReference type="AlphaFoldDB" id="A0A0G0DVV5"/>
<dbReference type="Proteomes" id="UP000034127">
    <property type="component" value="Unassembled WGS sequence"/>
</dbReference>
<evidence type="ECO:0000313" key="2">
    <source>
        <dbReference type="Proteomes" id="UP000034127"/>
    </source>
</evidence>
<dbReference type="EMBL" id="LBPX01000020">
    <property type="protein sequence ID" value="KKP67130.1"/>
    <property type="molecule type" value="Genomic_DNA"/>
</dbReference>
<proteinExistence type="predicted"/>